<dbReference type="RefSeq" id="XP_060370377.1">
    <property type="nucleotide sequence ID" value="XM_060507165.1"/>
</dbReference>
<evidence type="ECO:0000313" key="2">
    <source>
        <dbReference type="EMBL" id="KAK1730322.1"/>
    </source>
</evidence>
<dbReference type="EMBL" id="JAHMHS010000007">
    <property type="protein sequence ID" value="KAK1730322.1"/>
    <property type="molecule type" value="Genomic_DNA"/>
</dbReference>
<dbReference type="Proteomes" id="UP001244207">
    <property type="component" value="Unassembled WGS sequence"/>
</dbReference>
<protein>
    <submittedName>
        <fullName evidence="2">Uncharacterized protein</fullName>
    </submittedName>
</protein>
<gene>
    <name evidence="2" type="ORF">BDZ83DRAFT_602329</name>
</gene>
<accession>A0AAD8XMT6</accession>
<keyword evidence="3" id="KW-1185">Reference proteome</keyword>
<sequence>MPTLKDSRHGHGGHGPGVAMDGEMQSQHGAAKAQSNHSLVTQFYTFVSHFKSPVSQHPVQMSRTI</sequence>
<dbReference type="AlphaFoldDB" id="A0AAD8XMT6"/>
<dbReference type="GeneID" id="85391064"/>
<proteinExistence type="predicted"/>
<comment type="caution">
    <text evidence="2">The sequence shown here is derived from an EMBL/GenBank/DDBJ whole genome shotgun (WGS) entry which is preliminary data.</text>
</comment>
<feature type="non-terminal residue" evidence="2">
    <location>
        <position position="65"/>
    </location>
</feature>
<name>A0AAD8XMT6_GLOAC</name>
<organism evidence="2 3">
    <name type="scientific">Glomerella acutata</name>
    <name type="common">Colletotrichum acutatum</name>
    <dbReference type="NCBI Taxonomy" id="27357"/>
    <lineage>
        <taxon>Eukaryota</taxon>
        <taxon>Fungi</taxon>
        <taxon>Dikarya</taxon>
        <taxon>Ascomycota</taxon>
        <taxon>Pezizomycotina</taxon>
        <taxon>Sordariomycetes</taxon>
        <taxon>Hypocreomycetidae</taxon>
        <taxon>Glomerellales</taxon>
        <taxon>Glomerellaceae</taxon>
        <taxon>Colletotrichum</taxon>
        <taxon>Colletotrichum acutatum species complex</taxon>
    </lineage>
</organism>
<evidence type="ECO:0000313" key="3">
    <source>
        <dbReference type="Proteomes" id="UP001244207"/>
    </source>
</evidence>
<feature type="compositionally biased region" description="Polar residues" evidence="1">
    <location>
        <begin position="24"/>
        <end position="35"/>
    </location>
</feature>
<feature type="region of interest" description="Disordered" evidence="1">
    <location>
        <begin position="1"/>
        <end position="35"/>
    </location>
</feature>
<reference evidence="2" key="1">
    <citation type="submission" date="2021-12" db="EMBL/GenBank/DDBJ databases">
        <title>Comparative genomics, transcriptomics and evolutionary studies reveal genomic signatures of adaptation to plant cell wall in hemibiotrophic fungi.</title>
        <authorList>
            <consortium name="DOE Joint Genome Institute"/>
            <person name="Baroncelli R."/>
            <person name="Diaz J.F."/>
            <person name="Benocci T."/>
            <person name="Peng M."/>
            <person name="Battaglia E."/>
            <person name="Haridas S."/>
            <person name="Andreopoulos W."/>
            <person name="Labutti K."/>
            <person name="Pangilinan J."/>
            <person name="Floch G.L."/>
            <person name="Makela M.R."/>
            <person name="Henrissat B."/>
            <person name="Grigoriev I.V."/>
            <person name="Crouch J.A."/>
            <person name="De Vries R.P."/>
            <person name="Sukno S.A."/>
            <person name="Thon M.R."/>
        </authorList>
    </citation>
    <scope>NUCLEOTIDE SEQUENCE</scope>
    <source>
        <strain evidence="2">CBS 112980</strain>
    </source>
</reference>
<evidence type="ECO:0000256" key="1">
    <source>
        <dbReference type="SAM" id="MobiDB-lite"/>
    </source>
</evidence>